<dbReference type="AlphaFoldDB" id="A0A1U7JHI4"/>
<comment type="subcellular location">
    <subcellularLocation>
        <location evidence="1">Cell membrane</location>
        <topology evidence="1">Multi-pass membrane protein</topology>
    </subcellularLocation>
    <subcellularLocation>
        <location evidence="8">Membrane</location>
        <topology evidence="8">Multi-pass membrane protein</topology>
    </subcellularLocation>
</comment>
<comment type="similarity">
    <text evidence="8">Belongs to the exbB/tolQ family.</text>
</comment>
<keyword evidence="12" id="KW-1185">Reference proteome</keyword>
<feature type="transmembrane region" description="Helical" evidence="9">
    <location>
        <begin position="171"/>
        <end position="195"/>
    </location>
</feature>
<evidence type="ECO:0000313" key="12">
    <source>
        <dbReference type="Proteomes" id="UP000185783"/>
    </source>
</evidence>
<keyword evidence="6 9" id="KW-1133">Transmembrane helix</keyword>
<gene>
    <name evidence="11" type="ORF">A3843_06895</name>
</gene>
<dbReference type="Pfam" id="PF01618">
    <property type="entry name" value="MotA_ExbB"/>
    <property type="match status" value="1"/>
</dbReference>
<dbReference type="PANTHER" id="PTHR30625">
    <property type="entry name" value="PROTEIN TOLQ"/>
    <property type="match status" value="1"/>
</dbReference>
<evidence type="ECO:0000256" key="3">
    <source>
        <dbReference type="ARBA" id="ARBA00022475"/>
    </source>
</evidence>
<keyword evidence="5 8" id="KW-0653">Protein transport</keyword>
<evidence type="ECO:0000259" key="10">
    <source>
        <dbReference type="Pfam" id="PF01618"/>
    </source>
</evidence>
<evidence type="ECO:0000256" key="7">
    <source>
        <dbReference type="ARBA" id="ARBA00023136"/>
    </source>
</evidence>
<dbReference type="OrthoDB" id="4045at2"/>
<evidence type="ECO:0000256" key="4">
    <source>
        <dbReference type="ARBA" id="ARBA00022692"/>
    </source>
</evidence>
<protein>
    <submittedName>
        <fullName evidence="11">Flagellar motor protein MotA</fullName>
    </submittedName>
</protein>
<organism evidence="11 12">
    <name type="scientific">Pseudovibrio exalbescens</name>
    <dbReference type="NCBI Taxonomy" id="197461"/>
    <lineage>
        <taxon>Bacteria</taxon>
        <taxon>Pseudomonadati</taxon>
        <taxon>Pseudomonadota</taxon>
        <taxon>Alphaproteobacteria</taxon>
        <taxon>Hyphomicrobiales</taxon>
        <taxon>Stappiaceae</taxon>
        <taxon>Pseudovibrio</taxon>
    </lineage>
</organism>
<sequence length="238" mass="25813">MLSSITPTETAPYLEPIINLLDKGGFVVGLLLVLSVAALTLIVAKMIQFLRAGLGRHKTAKTAVELWRKGYREEAYKSVQRHRSPVSNAAAHTMRGLQNNALEQSLVREDVERVCLLHLNSLRSHFRALEMIAQIAPLLGLFGTVLGMIAAFQAMADAGAQVNPSDLASGIWVALLTTAVGLAVAIPTSVMLTFFESRVEREQAAMEVIVTHLFTGAATEDDRAVVSVRNRKAKLEVA</sequence>
<keyword evidence="3" id="KW-1003">Cell membrane</keyword>
<dbReference type="RefSeq" id="WP_051269226.1">
    <property type="nucleotide sequence ID" value="NZ_LVVZ01000014.1"/>
</dbReference>
<keyword evidence="11" id="KW-0969">Cilium</keyword>
<feature type="transmembrane region" description="Helical" evidence="9">
    <location>
        <begin position="24"/>
        <end position="44"/>
    </location>
</feature>
<dbReference type="EMBL" id="LVVZ01000014">
    <property type="protein sequence ID" value="OKL44154.1"/>
    <property type="molecule type" value="Genomic_DNA"/>
</dbReference>
<dbReference type="InterPro" id="IPR002898">
    <property type="entry name" value="MotA_ExbB_proton_chnl"/>
</dbReference>
<accession>A0A1U7JHI4</accession>
<proteinExistence type="inferred from homology"/>
<name>A0A1U7JHI4_9HYPH</name>
<dbReference type="Proteomes" id="UP000185783">
    <property type="component" value="Unassembled WGS sequence"/>
</dbReference>
<dbReference type="PANTHER" id="PTHR30625:SF15">
    <property type="entry name" value="BIOPOLYMER TRANSPORT PROTEIN EXBB"/>
    <property type="match status" value="1"/>
</dbReference>
<evidence type="ECO:0000256" key="1">
    <source>
        <dbReference type="ARBA" id="ARBA00004651"/>
    </source>
</evidence>
<evidence type="ECO:0000256" key="8">
    <source>
        <dbReference type="RuleBase" id="RU004057"/>
    </source>
</evidence>
<feature type="domain" description="MotA/TolQ/ExbB proton channel" evidence="10">
    <location>
        <begin position="95"/>
        <end position="207"/>
    </location>
</feature>
<keyword evidence="11" id="KW-0282">Flagellum</keyword>
<evidence type="ECO:0000256" key="5">
    <source>
        <dbReference type="ARBA" id="ARBA00022927"/>
    </source>
</evidence>
<keyword evidence="7 9" id="KW-0472">Membrane</keyword>
<evidence type="ECO:0000313" key="11">
    <source>
        <dbReference type="EMBL" id="OKL44154.1"/>
    </source>
</evidence>
<keyword evidence="2 8" id="KW-0813">Transport</keyword>
<keyword evidence="11" id="KW-0966">Cell projection</keyword>
<dbReference type="STRING" id="197461.A3843_06895"/>
<evidence type="ECO:0000256" key="2">
    <source>
        <dbReference type="ARBA" id="ARBA00022448"/>
    </source>
</evidence>
<comment type="caution">
    <text evidence="11">The sequence shown here is derived from an EMBL/GenBank/DDBJ whole genome shotgun (WGS) entry which is preliminary data.</text>
</comment>
<evidence type="ECO:0000256" key="6">
    <source>
        <dbReference type="ARBA" id="ARBA00022989"/>
    </source>
</evidence>
<reference evidence="11 12" key="1">
    <citation type="submission" date="2016-03" db="EMBL/GenBank/DDBJ databases">
        <title>Genome sequence of Nesiotobacter sp. nov., a moderately halophilic alphaproteobacterium isolated from the Yellow Sea, China.</title>
        <authorList>
            <person name="Zhang G."/>
            <person name="Zhang R."/>
        </authorList>
    </citation>
    <scope>NUCLEOTIDE SEQUENCE [LARGE SCALE GENOMIC DNA]</scope>
    <source>
        <strain evidence="11 12">WB1-6</strain>
    </source>
</reference>
<dbReference type="GO" id="GO:0005886">
    <property type="term" value="C:plasma membrane"/>
    <property type="evidence" value="ECO:0007669"/>
    <property type="project" value="UniProtKB-SubCell"/>
</dbReference>
<feature type="transmembrane region" description="Helical" evidence="9">
    <location>
        <begin position="131"/>
        <end position="151"/>
    </location>
</feature>
<dbReference type="GO" id="GO:0017038">
    <property type="term" value="P:protein import"/>
    <property type="evidence" value="ECO:0007669"/>
    <property type="project" value="TreeGrafter"/>
</dbReference>
<dbReference type="InterPro" id="IPR050790">
    <property type="entry name" value="ExbB/TolQ_transport"/>
</dbReference>
<keyword evidence="4 9" id="KW-0812">Transmembrane</keyword>
<evidence type="ECO:0000256" key="9">
    <source>
        <dbReference type="SAM" id="Phobius"/>
    </source>
</evidence>